<dbReference type="InterPro" id="IPR043424">
    <property type="entry name" value="BLT-like"/>
</dbReference>
<keyword evidence="1" id="KW-0175">Coiled coil</keyword>
<feature type="compositionally biased region" description="Polar residues" evidence="2">
    <location>
        <begin position="534"/>
        <end position="544"/>
    </location>
</feature>
<evidence type="ECO:0000313" key="4">
    <source>
        <dbReference type="Proteomes" id="UP000734854"/>
    </source>
</evidence>
<accession>A0A8J5FXY0</accession>
<evidence type="ECO:0000256" key="1">
    <source>
        <dbReference type="SAM" id="Coils"/>
    </source>
</evidence>
<dbReference type="PANTHER" id="PTHR31071">
    <property type="entry name" value="GB|AAF24581.1"/>
    <property type="match status" value="1"/>
</dbReference>
<comment type="caution">
    <text evidence="3">The sequence shown here is derived from an EMBL/GenBank/DDBJ whole genome shotgun (WGS) entry which is preliminary data.</text>
</comment>
<name>A0A8J5FXY0_ZINOF</name>
<proteinExistence type="predicted"/>
<evidence type="ECO:0000313" key="3">
    <source>
        <dbReference type="EMBL" id="KAG6496965.1"/>
    </source>
</evidence>
<feature type="region of interest" description="Disordered" evidence="2">
    <location>
        <begin position="516"/>
        <end position="544"/>
    </location>
</feature>
<protein>
    <submittedName>
        <fullName evidence="3">Uncharacterized protein</fullName>
    </submittedName>
</protein>
<keyword evidence="4" id="KW-1185">Reference proteome</keyword>
<sequence>MPTSAAAAANRLHEILPSKSVAPPPDSDLRPPRKPHPRRRIRGPAFPGAAAAVSRPRKGGSTSGGRRSGPSTPLLRWKFNEKAASQAGRKVEDVTVGEVAPPPLLPRISARKLAAGIWSLRPLDADASAGCGGREGPRAPPGRELLYNPLSTDLHTKKSKKHEFESPVSVLSPQYGELHKFAGFPTSAMEKATKWDPGSSMTSEEVYRFYSHLKLLEDQELNTVSVVSSLRAELEKAHAHISELETERRTAKKKLDQFLKRLAEEKATWRSREHEKVRAVIEAIKADLDRERKKRQRIEIVHSKLVNELAEAKMTAKKLLQDYENECKARVLVEEVCDELAKEIGEDKAEIEALKVEVMKMREEVEEEKRMLQMAEVWREERVQMKLMDAKLTLGEKYSQMRELKAEVDAFLAAKKAEDMDVAVSREAELLKDKINSVNVEAIKEFTYQPPPDSEDIYSVFEELQSRQETNERDIQPCCGHSPRSHTSKINTSSPETDVFLEHPIKHHVHEFIDSNDDAEEDSDWEAVSHAEEQGSSNTLDGSEQYVNGYCKETHASPNEANRKESGDNKLNTETIEVCSTNANLRKKVSSLYRLWRSATHDNVEDLKKTSVEVKPGRMSLSDGRLSNGTLTSNNDEELKKHSVEHANGWLSNGTLSSDLGLGETGFSPGSIGQWSSPDSLNPYIARGMKGCIEWPLGNQKQSLKAKLMEARMESQKVQLRHVLKQKI</sequence>
<dbReference type="PANTHER" id="PTHR31071:SF2">
    <property type="entry name" value="ACTIN CYTOSKELETON-REGULATORY COMPLEX PAN-LIKE PROTEIN"/>
    <property type="match status" value="1"/>
</dbReference>
<dbReference type="EMBL" id="JACMSC010000012">
    <property type="protein sequence ID" value="KAG6496965.1"/>
    <property type="molecule type" value="Genomic_DNA"/>
</dbReference>
<feature type="region of interest" description="Disordered" evidence="2">
    <location>
        <begin position="469"/>
        <end position="494"/>
    </location>
</feature>
<gene>
    <name evidence="3" type="ORF">ZIOFF_044845</name>
</gene>
<feature type="compositionally biased region" description="Acidic residues" evidence="2">
    <location>
        <begin position="516"/>
        <end position="525"/>
    </location>
</feature>
<dbReference type="Proteomes" id="UP000734854">
    <property type="component" value="Unassembled WGS sequence"/>
</dbReference>
<reference evidence="3 4" key="1">
    <citation type="submission" date="2020-08" db="EMBL/GenBank/DDBJ databases">
        <title>Plant Genome Project.</title>
        <authorList>
            <person name="Zhang R.-G."/>
        </authorList>
    </citation>
    <scope>NUCLEOTIDE SEQUENCE [LARGE SCALE GENOMIC DNA]</scope>
    <source>
        <tissue evidence="3">Rhizome</tissue>
    </source>
</reference>
<feature type="compositionally biased region" description="Basic residues" evidence="2">
    <location>
        <begin position="32"/>
        <end position="42"/>
    </location>
</feature>
<evidence type="ECO:0000256" key="2">
    <source>
        <dbReference type="SAM" id="MobiDB-lite"/>
    </source>
</evidence>
<organism evidence="3 4">
    <name type="scientific">Zingiber officinale</name>
    <name type="common">Ginger</name>
    <name type="synonym">Amomum zingiber</name>
    <dbReference type="NCBI Taxonomy" id="94328"/>
    <lineage>
        <taxon>Eukaryota</taxon>
        <taxon>Viridiplantae</taxon>
        <taxon>Streptophyta</taxon>
        <taxon>Embryophyta</taxon>
        <taxon>Tracheophyta</taxon>
        <taxon>Spermatophyta</taxon>
        <taxon>Magnoliopsida</taxon>
        <taxon>Liliopsida</taxon>
        <taxon>Zingiberales</taxon>
        <taxon>Zingiberaceae</taxon>
        <taxon>Zingiber</taxon>
    </lineage>
</organism>
<feature type="coiled-coil region" evidence="1">
    <location>
        <begin position="227"/>
        <end position="371"/>
    </location>
</feature>
<feature type="region of interest" description="Disordered" evidence="2">
    <location>
        <begin position="1"/>
        <end position="75"/>
    </location>
</feature>
<dbReference type="AlphaFoldDB" id="A0A8J5FXY0"/>